<dbReference type="EMBL" id="BAABIM010000002">
    <property type="protein sequence ID" value="GAA4680658.1"/>
    <property type="molecule type" value="Genomic_DNA"/>
</dbReference>
<keyword evidence="2" id="KW-1185">Reference proteome</keyword>
<proteinExistence type="predicted"/>
<dbReference type="Pfam" id="PF06067">
    <property type="entry name" value="DUF932"/>
    <property type="match status" value="1"/>
</dbReference>
<evidence type="ECO:0000313" key="1">
    <source>
        <dbReference type="EMBL" id="GAA4680658.1"/>
    </source>
</evidence>
<accession>A0ABP8W3V0</accession>
<dbReference type="Proteomes" id="UP001500621">
    <property type="component" value="Unassembled WGS sequence"/>
</dbReference>
<dbReference type="NCBIfam" id="TIGR03299">
    <property type="entry name" value="LGT_TIGR03299"/>
    <property type="match status" value="1"/>
</dbReference>
<evidence type="ECO:0008006" key="3">
    <source>
        <dbReference type="Google" id="ProtNLM"/>
    </source>
</evidence>
<organism evidence="1 2">
    <name type="scientific">Nocardioides nanhaiensis</name>
    <dbReference type="NCBI Taxonomy" id="1476871"/>
    <lineage>
        <taxon>Bacteria</taxon>
        <taxon>Bacillati</taxon>
        <taxon>Actinomycetota</taxon>
        <taxon>Actinomycetes</taxon>
        <taxon>Propionibacteriales</taxon>
        <taxon>Nocardioidaceae</taxon>
        <taxon>Nocardioides</taxon>
    </lineage>
</organism>
<dbReference type="InterPro" id="IPR017686">
    <property type="entry name" value="Phg/plasmid-like_prot"/>
</dbReference>
<name>A0ABP8W3V0_9ACTN</name>
<dbReference type="RefSeq" id="WP_345264775.1">
    <property type="nucleotide sequence ID" value="NZ_BAABIM010000002.1"/>
</dbReference>
<protein>
    <recommendedName>
        <fullName evidence="3">DUF945 domain-containing protein</fullName>
    </recommendedName>
</protein>
<gene>
    <name evidence="1" type="ORF">GCM10023226_17290</name>
</gene>
<comment type="caution">
    <text evidence="1">The sequence shown here is derived from an EMBL/GenBank/DDBJ whole genome shotgun (WGS) entry which is preliminary data.</text>
</comment>
<dbReference type="InterPro" id="IPR026325">
    <property type="entry name" value="DUF932"/>
</dbReference>
<evidence type="ECO:0000313" key="2">
    <source>
        <dbReference type="Proteomes" id="UP001500621"/>
    </source>
</evidence>
<reference evidence="2" key="1">
    <citation type="journal article" date="2019" name="Int. J. Syst. Evol. Microbiol.">
        <title>The Global Catalogue of Microorganisms (GCM) 10K type strain sequencing project: providing services to taxonomists for standard genome sequencing and annotation.</title>
        <authorList>
            <consortium name="The Broad Institute Genomics Platform"/>
            <consortium name="The Broad Institute Genome Sequencing Center for Infectious Disease"/>
            <person name="Wu L."/>
            <person name="Ma J."/>
        </authorList>
    </citation>
    <scope>NUCLEOTIDE SEQUENCE [LARGE SCALE GENOMIC DNA]</scope>
    <source>
        <strain evidence="2">JCM 18127</strain>
    </source>
</reference>
<sequence>MTDTTTTTPAAGYTRTPAWQTLGGFVRKDDGNMTAAEAMEAAGLAGWNVRKEAMYTASGIEIPNRVATVRNDPKTGGTEYLGYVGHNYVIQQNEETFDFLDSIVDQSGANYDAAGMMKNGARVFMTMKMPEGIKIAGEDAHDLYLLGSNGHDGFHSFQIAVMPIRLACTNQLTMSLRGAKQSWKIRHTVNMAGRLDEARQSLELTFDYMDEFSAEMERLLDQAYTEAEFDKLTQGLIPDGKTDATKARVAERRGDLMHLFTEAETNAFGRGTKYAAFNAVTEYADWIAPMRGDRDGTKRAQRIMDGGTTQDLKDYAHKVLVAA</sequence>